<dbReference type="InterPro" id="IPR028098">
    <property type="entry name" value="Glyco_trans_4-like_N"/>
</dbReference>
<dbReference type="AlphaFoldDB" id="C5T0V3"/>
<dbReference type="InterPro" id="IPR050194">
    <property type="entry name" value="Glycosyltransferase_grp1"/>
</dbReference>
<keyword evidence="4" id="KW-1185">Reference proteome</keyword>
<dbReference type="EMBL" id="ACQT01000007">
    <property type="protein sequence ID" value="EER61911.1"/>
    <property type="molecule type" value="Genomic_DNA"/>
</dbReference>
<dbReference type="Gene3D" id="3.40.50.2000">
    <property type="entry name" value="Glycogen Phosphorylase B"/>
    <property type="match status" value="2"/>
</dbReference>
<accession>C5T0V3</accession>
<feature type="domain" description="Glycosyltransferase subfamily 4-like N-terminal" evidence="2">
    <location>
        <begin position="66"/>
        <end position="200"/>
    </location>
</feature>
<name>C5T0V3_ACIDE</name>
<dbReference type="PATRIC" id="fig|573060.9.peg.4691"/>
<feature type="domain" description="Glycosyl transferase family 1" evidence="1">
    <location>
        <begin position="207"/>
        <end position="366"/>
    </location>
</feature>
<gene>
    <name evidence="3" type="ORF">AcdelDRAFT_0533</name>
</gene>
<dbReference type="RefSeq" id="WP_005793190.1">
    <property type="nucleotide sequence ID" value="NZ_ACQT01000007.1"/>
</dbReference>
<evidence type="ECO:0000313" key="4">
    <source>
        <dbReference type="Proteomes" id="UP000003856"/>
    </source>
</evidence>
<dbReference type="Proteomes" id="UP000003856">
    <property type="component" value="Unassembled WGS sequence"/>
</dbReference>
<evidence type="ECO:0000259" key="1">
    <source>
        <dbReference type="Pfam" id="PF00534"/>
    </source>
</evidence>
<reference evidence="3 4" key="1">
    <citation type="submission" date="2009-05" db="EMBL/GenBank/DDBJ databases">
        <title>The draft genome of Acidovorax delafieldii 2AN.</title>
        <authorList>
            <consortium name="US DOE Joint Genome Institute (JGI-PGF)"/>
            <person name="Lucas S."/>
            <person name="Copeland A."/>
            <person name="Lapidus A."/>
            <person name="Glavina del Rio T."/>
            <person name="Tice H."/>
            <person name="Bruce D."/>
            <person name="Goodwin L."/>
            <person name="Pitluck S."/>
            <person name="Larimer F."/>
            <person name="Land M.L."/>
            <person name="Hauser L."/>
            <person name="Shelobolina E.S."/>
            <person name="Picardal F."/>
            <person name="Roden E."/>
            <person name="Emerson D."/>
        </authorList>
    </citation>
    <scope>NUCLEOTIDE SEQUENCE [LARGE SCALE GENOMIC DNA]</scope>
    <source>
        <strain evidence="3 4">2AN</strain>
    </source>
</reference>
<organism evidence="3 4">
    <name type="scientific">Acidovorax delafieldii 2AN</name>
    <dbReference type="NCBI Taxonomy" id="573060"/>
    <lineage>
        <taxon>Bacteria</taxon>
        <taxon>Pseudomonadati</taxon>
        <taxon>Pseudomonadota</taxon>
        <taxon>Betaproteobacteria</taxon>
        <taxon>Burkholderiales</taxon>
        <taxon>Comamonadaceae</taxon>
        <taxon>Acidovorax</taxon>
    </lineage>
</organism>
<dbReference type="OrthoDB" id="267270at2"/>
<dbReference type="InterPro" id="IPR001296">
    <property type="entry name" value="Glyco_trans_1"/>
</dbReference>
<evidence type="ECO:0000259" key="2">
    <source>
        <dbReference type="Pfam" id="PF13439"/>
    </source>
</evidence>
<protein>
    <submittedName>
        <fullName evidence="3">Glycosyl transferase group 1</fullName>
    </submittedName>
</protein>
<proteinExistence type="predicted"/>
<dbReference type="CDD" id="cd03798">
    <property type="entry name" value="GT4_WlbH-like"/>
    <property type="match status" value="1"/>
</dbReference>
<dbReference type="PANTHER" id="PTHR45947:SF3">
    <property type="entry name" value="SULFOQUINOVOSYL TRANSFERASE SQD2"/>
    <property type="match status" value="1"/>
</dbReference>
<dbReference type="Pfam" id="PF00534">
    <property type="entry name" value="Glycos_transf_1"/>
    <property type="match status" value="1"/>
</dbReference>
<dbReference type="PANTHER" id="PTHR45947">
    <property type="entry name" value="SULFOQUINOVOSYL TRANSFERASE SQD2"/>
    <property type="match status" value="1"/>
</dbReference>
<dbReference type="Pfam" id="PF13439">
    <property type="entry name" value="Glyco_transf_4"/>
    <property type="match status" value="1"/>
</dbReference>
<dbReference type="GO" id="GO:0016757">
    <property type="term" value="F:glycosyltransferase activity"/>
    <property type="evidence" value="ECO:0007669"/>
    <property type="project" value="InterPro"/>
</dbReference>
<comment type="caution">
    <text evidence="3">The sequence shown here is derived from an EMBL/GenBank/DDBJ whole genome shotgun (WGS) entry which is preliminary data.</text>
</comment>
<evidence type="ECO:0000313" key="3">
    <source>
        <dbReference type="EMBL" id="EER61911.1"/>
    </source>
</evidence>
<dbReference type="SUPFAM" id="SSF53756">
    <property type="entry name" value="UDP-Glycosyltransferase/glycogen phosphorylase"/>
    <property type="match status" value="1"/>
</dbReference>
<sequence>MKVLLFSTLYPSEQRPIHGIFVETRLRELMNTGRVDARVVAPVPWFPFKSDRFGEYAKFGATARHEIRYGLEVHHPRYFLPPRIGMTLAPFSMALGALGTVHRLRREGFDFELIDAHYYYPDGVAAALLARWFSTPLVVTARGTDLNLMPQYAIPRRLILNTAKLAGASIGVCQALMDQLQELGADPGKLHTLRNGVDLKKFTPEPRDEARRRLGLDSGNRYLLSVGHLIERKGHFVAIEALALMAPDVCLLVVGEGPERAMLEAQAKRLGLGARVHFAGMVAQQDLKWWYSAADALTLCSSREGWANVLLESMACGTPVVATNIWGTPEVVSNPAAGVLMESRTPKALMQAWTKLASAYPAREATRLHAENFSWESTTEGQWALFQELVRAHRASAVRSFPTP</sequence>
<keyword evidence="3" id="KW-0808">Transferase</keyword>